<dbReference type="Pfam" id="PF00795">
    <property type="entry name" value="CN_hydrolase"/>
    <property type="match status" value="1"/>
</dbReference>
<dbReference type="InterPro" id="IPR036526">
    <property type="entry name" value="C-N_Hydrolase_sf"/>
</dbReference>
<comment type="caution">
    <text evidence="11">The sequence shown here is derived from an EMBL/GenBank/DDBJ whole genome shotgun (WGS) entry which is preliminary data.</text>
</comment>
<reference evidence="11" key="2">
    <citation type="submission" date="2020-09" db="EMBL/GenBank/DDBJ databases">
        <authorList>
            <person name="Sun Q."/>
            <person name="Kim S."/>
        </authorList>
    </citation>
    <scope>NUCLEOTIDE SEQUENCE</scope>
    <source>
        <strain evidence="11">KCTC 12870</strain>
    </source>
</reference>
<proteinExistence type="inferred from homology"/>
<evidence type="ECO:0000259" key="10">
    <source>
        <dbReference type="PROSITE" id="PS50263"/>
    </source>
</evidence>
<dbReference type="SUPFAM" id="SSF56317">
    <property type="entry name" value="Carbon-nitrogen hydrolase"/>
    <property type="match status" value="1"/>
</dbReference>
<comment type="similarity">
    <text evidence="9">Belongs to the NAD synthetase family.</text>
</comment>
<organism evidence="11 12">
    <name type="scientific">Cerasicoccus arenae</name>
    <dbReference type="NCBI Taxonomy" id="424488"/>
    <lineage>
        <taxon>Bacteria</taxon>
        <taxon>Pseudomonadati</taxon>
        <taxon>Verrucomicrobiota</taxon>
        <taxon>Opitutia</taxon>
        <taxon>Puniceicoccales</taxon>
        <taxon>Cerasicoccaceae</taxon>
        <taxon>Cerasicoccus</taxon>
    </lineage>
</organism>
<dbReference type="PROSITE" id="PS50263">
    <property type="entry name" value="CN_HYDROLASE"/>
    <property type="match status" value="1"/>
</dbReference>
<feature type="binding site" evidence="7">
    <location>
        <position position="449"/>
    </location>
    <ligand>
        <name>deamido-NAD(+)</name>
        <dbReference type="ChEBI" id="CHEBI:58437"/>
        <note>ligand shared between two neighboring subunits</note>
    </ligand>
</feature>
<comment type="catalytic activity">
    <reaction evidence="7 8">
        <text>deamido-NAD(+) + L-glutamine + ATP + H2O = L-glutamate + AMP + diphosphate + NAD(+) + H(+)</text>
        <dbReference type="Rhea" id="RHEA:24384"/>
        <dbReference type="ChEBI" id="CHEBI:15377"/>
        <dbReference type="ChEBI" id="CHEBI:15378"/>
        <dbReference type="ChEBI" id="CHEBI:29985"/>
        <dbReference type="ChEBI" id="CHEBI:30616"/>
        <dbReference type="ChEBI" id="CHEBI:33019"/>
        <dbReference type="ChEBI" id="CHEBI:57540"/>
        <dbReference type="ChEBI" id="CHEBI:58359"/>
        <dbReference type="ChEBI" id="CHEBI:58437"/>
        <dbReference type="ChEBI" id="CHEBI:456215"/>
        <dbReference type="EC" id="6.3.5.1"/>
    </reaction>
</comment>
<dbReference type="GO" id="GO:0005524">
    <property type="term" value="F:ATP binding"/>
    <property type="evidence" value="ECO:0007669"/>
    <property type="project" value="UniProtKB-UniRule"/>
</dbReference>
<feature type="binding site" evidence="7">
    <location>
        <position position="473"/>
    </location>
    <ligand>
        <name>ATP</name>
        <dbReference type="ChEBI" id="CHEBI:30616"/>
    </ligand>
</feature>
<feature type="active site" description="Nucleophile; for glutaminase activity" evidence="7">
    <location>
        <position position="176"/>
    </location>
</feature>
<evidence type="ECO:0000256" key="1">
    <source>
        <dbReference type="ARBA" id="ARBA00005188"/>
    </source>
</evidence>
<evidence type="ECO:0000256" key="6">
    <source>
        <dbReference type="ARBA" id="ARBA00023027"/>
    </source>
</evidence>
<dbReference type="PANTHER" id="PTHR23090">
    <property type="entry name" value="NH 3 /GLUTAMINE-DEPENDENT NAD + SYNTHETASE"/>
    <property type="match status" value="1"/>
</dbReference>
<dbReference type="GO" id="GO:0008795">
    <property type="term" value="F:NAD+ synthase activity"/>
    <property type="evidence" value="ECO:0007669"/>
    <property type="project" value="UniProtKB-UniRule"/>
</dbReference>
<evidence type="ECO:0000256" key="2">
    <source>
        <dbReference type="ARBA" id="ARBA00007145"/>
    </source>
</evidence>
<feature type="binding site" evidence="7">
    <location>
        <position position="203"/>
    </location>
    <ligand>
        <name>L-glutamine</name>
        <dbReference type="ChEBI" id="CHEBI:58359"/>
    </ligand>
</feature>
<dbReference type="GO" id="GO:0009435">
    <property type="term" value="P:NAD+ biosynthetic process"/>
    <property type="evidence" value="ECO:0007669"/>
    <property type="project" value="UniProtKB-UniRule"/>
</dbReference>
<keyword evidence="6 7" id="KW-0520">NAD</keyword>
<dbReference type="Gene3D" id="1.10.10.1140">
    <property type="entry name" value="Glutamine-dependent NAD+ synthetase, C-terminal domain"/>
    <property type="match status" value="1"/>
</dbReference>
<dbReference type="InterPro" id="IPR022310">
    <property type="entry name" value="NAD/GMP_synthase"/>
</dbReference>
<dbReference type="EMBL" id="BMXG01000008">
    <property type="protein sequence ID" value="GHC00604.1"/>
    <property type="molecule type" value="Genomic_DNA"/>
</dbReference>
<keyword evidence="12" id="KW-1185">Reference proteome</keyword>
<feature type="binding site" evidence="7">
    <location>
        <position position="611"/>
    </location>
    <ligand>
        <name>deamido-NAD(+)</name>
        <dbReference type="ChEBI" id="CHEBI:58437"/>
        <note>ligand shared between two neighboring subunits</note>
    </ligand>
</feature>
<feature type="active site" description="For glutaminase activity" evidence="7">
    <location>
        <position position="120"/>
    </location>
</feature>
<feature type="binding site" evidence="7">
    <location>
        <begin position="363"/>
        <end position="370"/>
    </location>
    <ligand>
        <name>ATP</name>
        <dbReference type="ChEBI" id="CHEBI:30616"/>
    </ligand>
</feature>
<dbReference type="InterPro" id="IPR003694">
    <property type="entry name" value="NAD_synthase"/>
</dbReference>
<evidence type="ECO:0000256" key="5">
    <source>
        <dbReference type="ARBA" id="ARBA00022840"/>
    </source>
</evidence>
<evidence type="ECO:0000256" key="7">
    <source>
        <dbReference type="HAMAP-Rule" id="MF_02090"/>
    </source>
</evidence>
<dbReference type="NCBIfam" id="NF002730">
    <property type="entry name" value="PRK02628.1"/>
    <property type="match status" value="1"/>
</dbReference>
<feature type="binding site" evidence="7">
    <location>
        <position position="126"/>
    </location>
    <ligand>
        <name>L-glutamine</name>
        <dbReference type="ChEBI" id="CHEBI:58359"/>
    </ligand>
</feature>
<dbReference type="InterPro" id="IPR014729">
    <property type="entry name" value="Rossmann-like_a/b/a_fold"/>
</dbReference>
<dbReference type="SUPFAM" id="SSF52402">
    <property type="entry name" value="Adenine nucleotide alpha hydrolases-like"/>
    <property type="match status" value="1"/>
</dbReference>
<dbReference type="GO" id="GO:0004359">
    <property type="term" value="F:glutaminase activity"/>
    <property type="evidence" value="ECO:0007669"/>
    <property type="project" value="InterPro"/>
</dbReference>
<feature type="binding site" evidence="7">
    <location>
        <position position="209"/>
    </location>
    <ligand>
        <name>L-glutamine</name>
        <dbReference type="ChEBI" id="CHEBI:58359"/>
    </ligand>
</feature>
<evidence type="ECO:0000256" key="8">
    <source>
        <dbReference type="PIRNR" id="PIRNR006630"/>
    </source>
</evidence>
<dbReference type="InterPro" id="IPR003010">
    <property type="entry name" value="C-N_Hydrolase"/>
</dbReference>
<name>A0A8J3GDD6_9BACT</name>
<dbReference type="GO" id="GO:0005737">
    <property type="term" value="C:cytoplasm"/>
    <property type="evidence" value="ECO:0007669"/>
    <property type="project" value="InterPro"/>
</dbReference>
<dbReference type="CDD" id="cd07570">
    <property type="entry name" value="GAT_Gln-NAD-synth"/>
    <property type="match status" value="1"/>
</dbReference>
<dbReference type="EC" id="6.3.5.1" evidence="7 8"/>
<protein>
    <recommendedName>
        <fullName evidence="7 8">Glutamine-dependent NAD(+) synthetase</fullName>
        <ecNumber evidence="7 8">6.3.5.1</ecNumber>
    </recommendedName>
    <alternativeName>
        <fullName evidence="7 8">NAD(+) synthase [glutamine-hydrolyzing]</fullName>
    </alternativeName>
</protein>
<dbReference type="InterPro" id="IPR014445">
    <property type="entry name" value="Gln-dep_NAD_synthase"/>
</dbReference>
<comment type="similarity">
    <text evidence="2 7 8">In the C-terminal section; belongs to the NAD synthetase family.</text>
</comment>
<dbReference type="Gene3D" id="3.40.50.620">
    <property type="entry name" value="HUPs"/>
    <property type="match status" value="1"/>
</dbReference>
<comment type="pathway">
    <text evidence="1 7 8">Cofactor biosynthesis; NAD(+) biosynthesis; NAD(+) from deamido-NAD(+) (L-Gln route): step 1/1.</text>
</comment>
<feature type="binding site" evidence="7">
    <location>
        <position position="478"/>
    </location>
    <ligand>
        <name>deamido-NAD(+)</name>
        <dbReference type="ChEBI" id="CHEBI:58437"/>
        <note>ligand shared between two neighboring subunits</note>
    </ligand>
</feature>
<accession>A0A8J3GDD6</accession>
<reference evidence="11" key="1">
    <citation type="journal article" date="2014" name="Int. J. Syst. Evol. Microbiol.">
        <title>Complete genome sequence of Corynebacterium casei LMG S-19264T (=DSM 44701T), isolated from a smear-ripened cheese.</title>
        <authorList>
            <consortium name="US DOE Joint Genome Institute (JGI-PGF)"/>
            <person name="Walter F."/>
            <person name="Albersmeier A."/>
            <person name="Kalinowski J."/>
            <person name="Ruckert C."/>
        </authorList>
    </citation>
    <scope>NUCLEOTIDE SEQUENCE</scope>
    <source>
        <strain evidence="11">KCTC 12870</strain>
    </source>
</reference>
<comment type="function">
    <text evidence="7">Catalyzes the ATP-dependent amidation of deamido-NAD to form NAD. Uses L-glutamine as a nitrogen source.</text>
</comment>
<dbReference type="Pfam" id="PF02540">
    <property type="entry name" value="NAD_synthase"/>
    <property type="match status" value="1"/>
</dbReference>
<dbReference type="NCBIfam" id="TIGR00552">
    <property type="entry name" value="nadE"/>
    <property type="match status" value="1"/>
</dbReference>
<feature type="domain" description="CN hydrolase" evidence="10">
    <location>
        <begin position="11"/>
        <end position="276"/>
    </location>
</feature>
<evidence type="ECO:0000313" key="12">
    <source>
        <dbReference type="Proteomes" id="UP000642829"/>
    </source>
</evidence>
<keyword evidence="3 7" id="KW-0436">Ligase</keyword>
<dbReference type="PANTHER" id="PTHR23090:SF9">
    <property type="entry name" value="GLUTAMINE-DEPENDENT NAD(+) SYNTHETASE"/>
    <property type="match status" value="1"/>
</dbReference>
<dbReference type="FunFam" id="1.10.10.1140:FF:000001">
    <property type="entry name" value="Glutamine-dependent NAD(+) synthetase"/>
    <property type="match status" value="1"/>
</dbReference>
<dbReference type="AlphaFoldDB" id="A0A8J3GDD6"/>
<dbReference type="PIRSF" id="PIRSF006630">
    <property type="entry name" value="NADS_GAT"/>
    <property type="match status" value="1"/>
</dbReference>
<evidence type="ECO:0000313" key="11">
    <source>
        <dbReference type="EMBL" id="GHC00604.1"/>
    </source>
</evidence>
<evidence type="ECO:0000256" key="3">
    <source>
        <dbReference type="ARBA" id="ARBA00022598"/>
    </source>
</evidence>
<evidence type="ECO:0000256" key="4">
    <source>
        <dbReference type="ARBA" id="ARBA00022741"/>
    </source>
</evidence>
<dbReference type="HAMAP" id="MF_02090">
    <property type="entry name" value="NadE_glutamine_dep"/>
    <property type="match status" value="1"/>
</dbReference>
<feature type="active site" description="Proton acceptor; for glutaminase activity" evidence="7">
    <location>
        <position position="51"/>
    </location>
</feature>
<dbReference type="RefSeq" id="WP_189513846.1">
    <property type="nucleotide sequence ID" value="NZ_BMXG01000008.1"/>
</dbReference>
<keyword evidence="4 7" id="KW-0547">Nucleotide-binding</keyword>
<dbReference type="InterPro" id="IPR041856">
    <property type="entry name" value="NAD+_synth_C"/>
</dbReference>
<feature type="binding site" evidence="7">
    <location>
        <begin position="483"/>
        <end position="486"/>
    </location>
    <ligand>
        <name>deamido-NAD(+)</name>
        <dbReference type="ChEBI" id="CHEBI:58437"/>
        <note>ligand shared between two neighboring subunits</note>
    </ligand>
</feature>
<dbReference type="Proteomes" id="UP000642829">
    <property type="component" value="Unassembled WGS sequence"/>
</dbReference>
<evidence type="ECO:0000256" key="9">
    <source>
        <dbReference type="RuleBase" id="RU003811"/>
    </source>
</evidence>
<gene>
    <name evidence="7 11" type="primary">nadE</name>
    <name evidence="11" type="ORF">GCM10007047_16280</name>
</gene>
<keyword evidence="5 7" id="KW-0067">ATP-binding</keyword>
<dbReference type="UniPathway" id="UPA00253">
    <property type="reaction ID" value="UER00334"/>
</dbReference>
<dbReference type="GO" id="GO:0003952">
    <property type="term" value="F:NAD+ synthase (glutamine-hydrolyzing) activity"/>
    <property type="evidence" value="ECO:0007669"/>
    <property type="project" value="UniProtKB-UniRule"/>
</dbReference>
<dbReference type="CDD" id="cd00553">
    <property type="entry name" value="NAD_synthase"/>
    <property type="match status" value="1"/>
</dbReference>
<dbReference type="Gene3D" id="3.60.110.10">
    <property type="entry name" value="Carbon-nitrogen hydrolase"/>
    <property type="match status" value="1"/>
</dbReference>
<sequence>MPTNPEDYGFLRVALVSPELRVADVPFNTQQILAAWKNAADSGARLIVFPELCLTGYSCADLFYDRTLRAAAWDALQDLRDASVDFPAAAVVGLPVATQSRLFNVAALIAGGQILGFVPKTHLPNYGEFYEQRWFSSATELMADTLDCDDEWIPIGTDLIFHIDGKPDYTLAIEICEDLWAVEPPSGKHALAGANVIVNPSASNELLGKADYRRSLVSQQSARSFTAYLYASAGPGESTTDVVYSGHCIAAENGHILAESERFNFETQSLTVDIDLEHMTQDRLRNSSFAESMAGRDYRLISVSIPEAPEPPPLPLQRRVPSLPFVPSDMVRRAERCREIFAIQATGLAKRLRHTGSKRIILGVSGGLDSTLALLAAVHAFDKLGLDRKGILSVTMPGFGTTGRTKNNATKLAEVLGTELRTISIEAASRQHFADIGHDEAVHDVVYENTQARERTQILMNLANKEGGFVLGTGDLSEAALGWCTYAGDHISMYHVNVGVPKTLVRYIVDWCADELFADVAQAILHDIADTPISPELLPLTDDGQLQQKTEETVGPYELHDFFLYQIVRFGYAPRKVLFLATQAFAETYDAATIKRWLATFYRRFFSQQFKRSCFPDGPKVGTVSLSPRGDWRMPSDASATIWLREVEAWEAPK</sequence>